<keyword evidence="2" id="KW-1185">Reference proteome</keyword>
<accession>A0A3G1L026</accession>
<gene>
    <name evidence="1" type="ORF">DCMF_27620</name>
</gene>
<dbReference type="Gene3D" id="3.20.20.210">
    <property type="match status" value="1"/>
</dbReference>
<evidence type="ECO:0000313" key="1">
    <source>
        <dbReference type="EMBL" id="ATW28020.1"/>
    </source>
</evidence>
<reference evidence="1 2" key="1">
    <citation type="submission" date="2016-10" db="EMBL/GenBank/DDBJ databases">
        <title>Complete Genome Sequence of Peptococcaceae strain DCMF.</title>
        <authorList>
            <person name="Edwards R.J."/>
            <person name="Holland S.I."/>
            <person name="Deshpande N.P."/>
            <person name="Wong Y.K."/>
            <person name="Ertan H."/>
            <person name="Manefield M."/>
            <person name="Russell T.L."/>
            <person name="Lee M.J."/>
        </authorList>
    </citation>
    <scope>NUCLEOTIDE SEQUENCE [LARGE SCALE GENOMIC DNA]</scope>
    <source>
        <strain evidence="1 2">DCMF</strain>
    </source>
</reference>
<protein>
    <recommendedName>
        <fullName evidence="3">Uroporphyrinogen decarboxylase (URO-D) domain-containing protein</fullName>
    </recommendedName>
</protein>
<evidence type="ECO:0000313" key="2">
    <source>
        <dbReference type="Proteomes" id="UP000323521"/>
    </source>
</evidence>
<dbReference type="RefSeq" id="WP_214658954.1">
    <property type="nucleotide sequence ID" value="NZ_CP017634.1"/>
</dbReference>
<evidence type="ECO:0008006" key="3">
    <source>
        <dbReference type="Google" id="ProtNLM"/>
    </source>
</evidence>
<organism evidence="1 2">
    <name type="scientific">Formimonas warabiya</name>
    <dbReference type="NCBI Taxonomy" id="1761012"/>
    <lineage>
        <taxon>Bacteria</taxon>
        <taxon>Bacillati</taxon>
        <taxon>Bacillota</taxon>
        <taxon>Clostridia</taxon>
        <taxon>Eubacteriales</taxon>
        <taxon>Peptococcaceae</taxon>
        <taxon>Candidatus Formimonas</taxon>
    </lineage>
</organism>
<proteinExistence type="predicted"/>
<dbReference type="Proteomes" id="UP000323521">
    <property type="component" value="Chromosome"/>
</dbReference>
<dbReference type="EMBL" id="CP017634">
    <property type="protein sequence ID" value="ATW28020.1"/>
    <property type="molecule type" value="Genomic_DNA"/>
</dbReference>
<dbReference type="InterPro" id="IPR038071">
    <property type="entry name" value="UROD/MetE-like_sf"/>
</dbReference>
<dbReference type="KEGG" id="fwa:DCMF_27620"/>
<sequence length="372" mass="42743">MLHPEEMNKRLNRHLTFWGEGFKGEGAYIAVQAPDETVSDQYPEIEAPLSLEERWFNIDYRLEKFQHRLQATYFAGDAVPSVFVDFGSGNLAAMLGAAYKLAEDTIWFDVDPPIKDWNQLPAFRLHRDEKIYQAVMETTHRLCAESKGRYLVGVTDIGANIDILAALRNRQNLLMDFIEETDAVKEMVGKINGFWREVFLASCHIINRYLPGITSFTPIFNPRKWYKLMSEVSVMISPAMFEEIVCPALQEQIDFLNGQALFNLDGQDQIRHLPFVLRLKGLHAIEWNPVPKYQAGHKCAFKDFTDPGSLKVCREIQAAGKKLVLCGIRPEQVETVFRYIAPDGVFLFVHGTNRKDADEFLLYAQKWRKCNE</sequence>
<name>A0A3G1L026_FORW1</name>
<dbReference type="AlphaFoldDB" id="A0A3G1L026"/>